<comment type="caution">
    <text evidence="1">The sequence shown here is derived from an EMBL/GenBank/DDBJ whole genome shotgun (WGS) entry which is preliminary data.</text>
</comment>
<evidence type="ECO:0000313" key="1">
    <source>
        <dbReference type="EMBL" id="KAH9366419.1"/>
    </source>
</evidence>
<organism evidence="1 2">
    <name type="scientific">Haemaphysalis longicornis</name>
    <name type="common">Bush tick</name>
    <dbReference type="NCBI Taxonomy" id="44386"/>
    <lineage>
        <taxon>Eukaryota</taxon>
        <taxon>Metazoa</taxon>
        <taxon>Ecdysozoa</taxon>
        <taxon>Arthropoda</taxon>
        <taxon>Chelicerata</taxon>
        <taxon>Arachnida</taxon>
        <taxon>Acari</taxon>
        <taxon>Parasitiformes</taxon>
        <taxon>Ixodida</taxon>
        <taxon>Ixodoidea</taxon>
        <taxon>Ixodidae</taxon>
        <taxon>Haemaphysalinae</taxon>
        <taxon>Haemaphysalis</taxon>
    </lineage>
</organism>
<evidence type="ECO:0000313" key="2">
    <source>
        <dbReference type="Proteomes" id="UP000821853"/>
    </source>
</evidence>
<gene>
    <name evidence="1" type="ORF">HPB48_022007</name>
</gene>
<proteinExistence type="predicted"/>
<keyword evidence="2" id="KW-1185">Reference proteome</keyword>
<reference evidence="1 2" key="1">
    <citation type="journal article" date="2020" name="Cell">
        <title>Large-Scale Comparative Analyses of Tick Genomes Elucidate Their Genetic Diversity and Vector Capacities.</title>
        <authorList>
            <consortium name="Tick Genome and Microbiome Consortium (TIGMIC)"/>
            <person name="Jia N."/>
            <person name="Wang J."/>
            <person name="Shi W."/>
            <person name="Du L."/>
            <person name="Sun Y."/>
            <person name="Zhan W."/>
            <person name="Jiang J.F."/>
            <person name="Wang Q."/>
            <person name="Zhang B."/>
            <person name="Ji P."/>
            <person name="Bell-Sakyi L."/>
            <person name="Cui X.M."/>
            <person name="Yuan T.T."/>
            <person name="Jiang B.G."/>
            <person name="Yang W.F."/>
            <person name="Lam T.T."/>
            <person name="Chang Q.C."/>
            <person name="Ding S.J."/>
            <person name="Wang X.J."/>
            <person name="Zhu J.G."/>
            <person name="Ruan X.D."/>
            <person name="Zhao L."/>
            <person name="Wei J.T."/>
            <person name="Ye R.Z."/>
            <person name="Que T.C."/>
            <person name="Du C.H."/>
            <person name="Zhou Y.H."/>
            <person name="Cheng J.X."/>
            <person name="Dai P.F."/>
            <person name="Guo W.B."/>
            <person name="Han X.H."/>
            <person name="Huang E.J."/>
            <person name="Li L.F."/>
            <person name="Wei W."/>
            <person name="Gao Y.C."/>
            <person name="Liu J.Z."/>
            <person name="Shao H.Z."/>
            <person name="Wang X."/>
            <person name="Wang C.C."/>
            <person name="Yang T.C."/>
            <person name="Huo Q.B."/>
            <person name="Li W."/>
            <person name="Chen H.Y."/>
            <person name="Chen S.E."/>
            <person name="Zhou L.G."/>
            <person name="Ni X.B."/>
            <person name="Tian J.H."/>
            <person name="Sheng Y."/>
            <person name="Liu T."/>
            <person name="Pan Y.S."/>
            <person name="Xia L.Y."/>
            <person name="Li J."/>
            <person name="Zhao F."/>
            <person name="Cao W.C."/>
        </authorList>
    </citation>
    <scope>NUCLEOTIDE SEQUENCE [LARGE SCALE GENOMIC DNA]</scope>
    <source>
        <strain evidence="1">HaeL-2018</strain>
    </source>
</reference>
<dbReference type="OrthoDB" id="6486755at2759"/>
<dbReference type="InterPro" id="IPR029021">
    <property type="entry name" value="Prot-tyrosine_phosphatase-like"/>
</dbReference>
<name>A0A9J6FUH3_HAELO</name>
<dbReference type="AlphaFoldDB" id="A0A9J6FUH3"/>
<dbReference type="SUPFAM" id="SSF52799">
    <property type="entry name" value="(Phosphotyrosine protein) phosphatases II"/>
    <property type="match status" value="1"/>
</dbReference>
<accession>A0A9J6FUH3</accession>
<protein>
    <submittedName>
        <fullName evidence="1">Uncharacterized protein</fullName>
    </submittedName>
</protein>
<dbReference type="EMBL" id="JABSTR010000004">
    <property type="protein sequence ID" value="KAH9366419.1"/>
    <property type="molecule type" value="Genomic_DNA"/>
</dbReference>
<dbReference type="VEuPathDB" id="VectorBase:HLOH_062274"/>
<sequence length="135" mass="15875">MESVCMRDHSVPCSKVVQRYRELLLVDDVSGKTHLDKEFEGFHKKDKFLVTQTPSSRDFDDLWKMVIESGTRISSPWTSLVKTARWVECLESQNVNDMSVQVFKITSKHKDQYKFCYDAAIAYLDNFEMYANFRQ</sequence>
<dbReference type="Proteomes" id="UP000821853">
    <property type="component" value="Chromosome 2"/>
</dbReference>